<dbReference type="InterPro" id="IPR037056">
    <property type="entry name" value="RNase_H1_N_sf"/>
</dbReference>
<keyword evidence="7 12" id="KW-0496">Mitochondrion</keyword>
<dbReference type="InterPro" id="IPR048293">
    <property type="entry name" value="PIF1_RRM3_pfh1"/>
</dbReference>
<evidence type="ECO:0000256" key="2">
    <source>
        <dbReference type="ARBA" id="ARBA00022763"/>
    </source>
</evidence>
<dbReference type="Gene3D" id="3.40.50.300">
    <property type="entry name" value="P-loop containing nucleotide triphosphate hydrolases"/>
    <property type="match status" value="1"/>
</dbReference>
<name>A0A4S4MSG5_9APHY</name>
<evidence type="ECO:0000256" key="6">
    <source>
        <dbReference type="ARBA" id="ARBA00023125"/>
    </source>
</evidence>
<evidence type="ECO:0000313" key="15">
    <source>
        <dbReference type="EMBL" id="THH28278.1"/>
    </source>
</evidence>
<dbReference type="Proteomes" id="UP000308730">
    <property type="component" value="Unassembled WGS sequence"/>
</dbReference>
<feature type="domain" description="AAA+ ATPase" evidence="14">
    <location>
        <begin position="115"/>
        <end position="276"/>
    </location>
</feature>
<dbReference type="OrthoDB" id="432234at2759"/>
<keyword evidence="9 12" id="KW-0234">DNA repair</keyword>
<dbReference type="EC" id="5.6.2.3" evidence="12"/>
<dbReference type="GO" id="GO:0005524">
    <property type="term" value="F:ATP binding"/>
    <property type="evidence" value="ECO:0007669"/>
    <property type="project" value="UniProtKB-UniRule"/>
</dbReference>
<dbReference type="GO" id="GO:0006310">
    <property type="term" value="P:DNA recombination"/>
    <property type="evidence" value="ECO:0007669"/>
    <property type="project" value="UniProtKB-UniRule"/>
</dbReference>
<protein>
    <recommendedName>
        <fullName evidence="12">ATP-dependent DNA helicase PIF1</fullName>
        <ecNumber evidence="12">5.6.2.3</ecNumber>
    </recommendedName>
    <alternativeName>
        <fullName evidence="12">DNA 5'-3' helicase PIF1</fullName>
    </alternativeName>
    <alternativeName>
        <fullName evidence="12">DNA repair and recombination helicase PIF1</fullName>
    </alternativeName>
</protein>
<dbReference type="Pfam" id="PF05970">
    <property type="entry name" value="PIF1"/>
    <property type="match status" value="2"/>
</dbReference>
<dbReference type="SUPFAM" id="SSF52540">
    <property type="entry name" value="P-loop containing nucleoside triphosphate hydrolases"/>
    <property type="match status" value="2"/>
</dbReference>
<comment type="cofactor">
    <cofactor evidence="12">
        <name>Mg(2+)</name>
        <dbReference type="ChEBI" id="CHEBI:18420"/>
    </cofactor>
</comment>
<dbReference type="InterPro" id="IPR027417">
    <property type="entry name" value="P-loop_NTPase"/>
</dbReference>
<keyword evidence="3 12" id="KW-0378">Hydrolase</keyword>
<evidence type="ECO:0000256" key="12">
    <source>
        <dbReference type="HAMAP-Rule" id="MF_03176"/>
    </source>
</evidence>
<keyword evidence="2 12" id="KW-0227">DNA damage</keyword>
<dbReference type="InterPro" id="IPR049163">
    <property type="entry name" value="Pif1-like_2B_dom"/>
</dbReference>
<dbReference type="GO" id="GO:0016887">
    <property type="term" value="F:ATP hydrolysis activity"/>
    <property type="evidence" value="ECO:0007669"/>
    <property type="project" value="RHEA"/>
</dbReference>
<gene>
    <name evidence="12" type="primary">PIF1</name>
    <name evidence="15" type="ORF">EUX98_g5905</name>
</gene>
<evidence type="ECO:0000256" key="9">
    <source>
        <dbReference type="ARBA" id="ARBA00023204"/>
    </source>
</evidence>
<evidence type="ECO:0000256" key="7">
    <source>
        <dbReference type="ARBA" id="ARBA00023128"/>
    </source>
</evidence>
<dbReference type="HAMAP" id="MF_03176">
    <property type="entry name" value="PIF1"/>
    <property type="match status" value="1"/>
</dbReference>
<evidence type="ECO:0000256" key="1">
    <source>
        <dbReference type="ARBA" id="ARBA00022741"/>
    </source>
</evidence>
<dbReference type="EMBL" id="SGPM01000189">
    <property type="protein sequence ID" value="THH28278.1"/>
    <property type="molecule type" value="Genomic_DNA"/>
</dbReference>
<dbReference type="InterPro" id="IPR051055">
    <property type="entry name" value="PIF1_helicase"/>
</dbReference>
<comment type="caution">
    <text evidence="15">The sequence shown here is derived from an EMBL/GenBank/DDBJ whole genome shotgun (WGS) entry which is preliminary data.</text>
</comment>
<sequence length="610" mass="67437">MAKAGGRYYAVKAGREGPKVYSTWDEALRNTDRFPGAVQKSFKTLSEAEDWIGVPPRSGAAVGGAPPIQNGPLPRAGPELRPLFSEDNAPDPAVKAPPLILLSDEQRAVLDMVKRGKNVFFTGSAGTGKSVLLREIIKHCRSGRWGRLAITASTGIASVNIGGSTIHSWAGIGLGKETAQKLVGKLIGQEAHWKKKAARMPQDDDIDDDEAVLDVEFQPHEKKNRTVERWKEVRTLIIDEISMIDGLLFDKLEFIARALRRNSAPFGGIQLVLSGDFCQLPPVPDRANGTQQPPTFAFDAKSWSQCVGKPVVLTKVFRQKDQAFVDMLNGMRFGHLDQATINKFRSLSRAVTYTDGIEPTDLFPTRREVDAANSSRLNKIRESARQYNATDAPGYDAEGRPIPFPQMERLLERLVAPKSITLKVGAQVMLIKNMEQGSLVNGSLGRVIAFKTTREATTSGVRIAAMEQNRDGTPRVPESLMRANSLWPVVKFQNDVQMLCVPVQFEVNDADGKVEAARGQVPLILAWALSIHKSQGQTLERVRVNLGRIFEKGQAYVALSRATSMEKLQVLNFDPAKVMAHPRVMAWMEEQTGARYNDEIDETLEFWADL</sequence>
<dbReference type="CDD" id="cd18809">
    <property type="entry name" value="SF1_C_RecD"/>
    <property type="match status" value="1"/>
</dbReference>
<dbReference type="Pfam" id="PF01693">
    <property type="entry name" value="Cauli_VI"/>
    <property type="match status" value="1"/>
</dbReference>
<keyword evidence="11 12" id="KW-0539">Nucleus</keyword>
<evidence type="ECO:0000256" key="5">
    <source>
        <dbReference type="ARBA" id="ARBA00022840"/>
    </source>
</evidence>
<dbReference type="SMART" id="SM00382">
    <property type="entry name" value="AAA"/>
    <property type="match status" value="1"/>
</dbReference>
<keyword evidence="5 12" id="KW-0067">ATP-binding</keyword>
<keyword evidence="10 12" id="KW-0413">Isomerase</keyword>
<dbReference type="GO" id="GO:0003677">
    <property type="term" value="F:DNA binding"/>
    <property type="evidence" value="ECO:0007669"/>
    <property type="project" value="UniProtKB-KW"/>
</dbReference>
<dbReference type="GO" id="GO:0005739">
    <property type="term" value="C:mitochondrion"/>
    <property type="evidence" value="ECO:0007669"/>
    <property type="project" value="UniProtKB-SubCell"/>
</dbReference>
<evidence type="ECO:0000313" key="16">
    <source>
        <dbReference type="Proteomes" id="UP000308730"/>
    </source>
</evidence>
<feature type="binding site" evidence="12">
    <location>
        <begin position="123"/>
        <end position="130"/>
    </location>
    <ligand>
        <name>ATP</name>
        <dbReference type="ChEBI" id="CHEBI:30616"/>
    </ligand>
</feature>
<dbReference type="PANTHER" id="PTHR47642">
    <property type="entry name" value="ATP-DEPENDENT DNA HELICASE"/>
    <property type="match status" value="1"/>
</dbReference>
<comment type="similarity">
    <text evidence="12">Belongs to the helicase family. PIF1 subfamily.</text>
</comment>
<evidence type="ECO:0000256" key="10">
    <source>
        <dbReference type="ARBA" id="ARBA00023235"/>
    </source>
</evidence>
<proteinExistence type="inferred from homology"/>
<dbReference type="GO" id="GO:0000723">
    <property type="term" value="P:telomere maintenance"/>
    <property type="evidence" value="ECO:0007669"/>
    <property type="project" value="InterPro"/>
</dbReference>
<evidence type="ECO:0000256" key="3">
    <source>
        <dbReference type="ARBA" id="ARBA00022801"/>
    </source>
</evidence>
<keyword evidence="6 12" id="KW-0238">DNA-binding</keyword>
<keyword evidence="16" id="KW-1185">Reference proteome</keyword>
<organism evidence="15 16">
    <name type="scientific">Antrodiella citrinella</name>
    <dbReference type="NCBI Taxonomy" id="2447956"/>
    <lineage>
        <taxon>Eukaryota</taxon>
        <taxon>Fungi</taxon>
        <taxon>Dikarya</taxon>
        <taxon>Basidiomycota</taxon>
        <taxon>Agaricomycotina</taxon>
        <taxon>Agaricomycetes</taxon>
        <taxon>Polyporales</taxon>
        <taxon>Steccherinaceae</taxon>
        <taxon>Antrodiella</taxon>
    </lineage>
</organism>
<comment type="subunit">
    <text evidence="12">Monomer.</text>
</comment>
<dbReference type="GO" id="GO:0006281">
    <property type="term" value="P:DNA repair"/>
    <property type="evidence" value="ECO:0007669"/>
    <property type="project" value="UniProtKB-UniRule"/>
</dbReference>
<keyword evidence="1 12" id="KW-0547">Nucleotide-binding</keyword>
<comment type="function">
    <text evidence="12">DNA-dependent ATPase and 5'-3' DNA helicase required for the maintenance of both mitochondrial and nuclear genome stability.</text>
</comment>
<dbReference type="InterPro" id="IPR009027">
    <property type="entry name" value="Ribosomal_bL9/RNase_H1_N"/>
</dbReference>
<feature type="region of interest" description="Disordered" evidence="13">
    <location>
        <begin position="58"/>
        <end position="90"/>
    </location>
</feature>
<dbReference type="GO" id="GO:0005634">
    <property type="term" value="C:nucleus"/>
    <property type="evidence" value="ECO:0007669"/>
    <property type="project" value="UniProtKB-SubCell"/>
</dbReference>
<evidence type="ECO:0000256" key="13">
    <source>
        <dbReference type="SAM" id="MobiDB-lite"/>
    </source>
</evidence>
<dbReference type="PANTHER" id="PTHR47642:SF5">
    <property type="entry name" value="ATP-DEPENDENT DNA HELICASE"/>
    <property type="match status" value="1"/>
</dbReference>
<keyword evidence="8 12" id="KW-0233">DNA recombination</keyword>
<evidence type="ECO:0000256" key="4">
    <source>
        <dbReference type="ARBA" id="ARBA00022806"/>
    </source>
</evidence>
<dbReference type="AlphaFoldDB" id="A0A4S4MSG5"/>
<dbReference type="GO" id="GO:0043139">
    <property type="term" value="F:5'-3' DNA helicase activity"/>
    <property type="evidence" value="ECO:0007669"/>
    <property type="project" value="UniProtKB-UniRule"/>
</dbReference>
<dbReference type="SUPFAM" id="SSF55658">
    <property type="entry name" value="L9 N-domain-like"/>
    <property type="match status" value="1"/>
</dbReference>
<reference evidence="15 16" key="1">
    <citation type="submission" date="2019-02" db="EMBL/GenBank/DDBJ databases">
        <title>Genome sequencing of the rare red list fungi Antrodiella citrinella (Flaviporus citrinellus).</title>
        <authorList>
            <person name="Buettner E."/>
            <person name="Kellner H."/>
        </authorList>
    </citation>
    <scope>NUCLEOTIDE SEQUENCE [LARGE SCALE GENOMIC DNA]</scope>
    <source>
        <strain evidence="15 16">DSM 108506</strain>
    </source>
</reference>
<dbReference type="InterPro" id="IPR003593">
    <property type="entry name" value="AAA+_ATPase"/>
</dbReference>
<evidence type="ECO:0000256" key="8">
    <source>
        <dbReference type="ARBA" id="ARBA00023172"/>
    </source>
</evidence>
<dbReference type="Gene3D" id="3.40.970.10">
    <property type="entry name" value="Ribonuclease H1, N-terminal domain"/>
    <property type="match status" value="1"/>
</dbReference>
<comment type="subcellular location">
    <subcellularLocation>
        <location evidence="12">Nucleus</location>
    </subcellularLocation>
    <subcellularLocation>
        <location evidence="12">Mitochondrion</location>
    </subcellularLocation>
</comment>
<comment type="catalytic activity">
    <reaction evidence="12">
        <text>ATP + H2O = ADP + phosphate + H(+)</text>
        <dbReference type="Rhea" id="RHEA:13065"/>
        <dbReference type="ChEBI" id="CHEBI:15377"/>
        <dbReference type="ChEBI" id="CHEBI:15378"/>
        <dbReference type="ChEBI" id="CHEBI:30616"/>
        <dbReference type="ChEBI" id="CHEBI:43474"/>
        <dbReference type="ChEBI" id="CHEBI:456216"/>
        <dbReference type="EC" id="5.6.2.3"/>
    </reaction>
</comment>
<keyword evidence="4 12" id="KW-0347">Helicase</keyword>
<dbReference type="Pfam" id="PF21530">
    <property type="entry name" value="Pif1_2B_dom"/>
    <property type="match status" value="1"/>
</dbReference>
<feature type="DNA-binding region" evidence="12">
    <location>
        <begin position="554"/>
        <end position="573"/>
    </location>
</feature>
<dbReference type="InterPro" id="IPR011320">
    <property type="entry name" value="RNase_H1_N"/>
</dbReference>
<evidence type="ECO:0000259" key="14">
    <source>
        <dbReference type="SMART" id="SM00382"/>
    </source>
</evidence>
<evidence type="ECO:0000256" key="11">
    <source>
        <dbReference type="ARBA" id="ARBA00023242"/>
    </source>
</evidence>
<dbReference type="InterPro" id="IPR010285">
    <property type="entry name" value="DNA_helicase_pif1-like_DEAD"/>
</dbReference>
<accession>A0A4S4MSG5</accession>
<dbReference type="CDD" id="cd18037">
    <property type="entry name" value="DEXSc_Pif1_like"/>
    <property type="match status" value="1"/>
</dbReference>